<accession>A0ABY7NQW4</accession>
<evidence type="ECO:0000313" key="4">
    <source>
        <dbReference type="Proteomes" id="UP001210865"/>
    </source>
</evidence>
<sequence length="121" mass="13071">MVERLRGRAGQRQRLRRLKRTSGLCEMCRDAGRVEPATVVDHIRPLALGGDDSDGNTRNLCDGHHAEVTAEQFGTTAAAGLGGSDARGLPINPAHPWNSGSGLRPEPISARDRKLREHATD</sequence>
<dbReference type="Proteomes" id="UP001210865">
    <property type="component" value="Chromosome"/>
</dbReference>
<feature type="domain" description="HNH nuclease" evidence="2">
    <location>
        <begin position="14"/>
        <end position="66"/>
    </location>
</feature>
<evidence type="ECO:0000256" key="1">
    <source>
        <dbReference type="SAM" id="MobiDB-lite"/>
    </source>
</evidence>
<keyword evidence="3" id="KW-0255">Endonuclease</keyword>
<dbReference type="GO" id="GO:0004519">
    <property type="term" value="F:endonuclease activity"/>
    <property type="evidence" value="ECO:0007669"/>
    <property type="project" value="UniProtKB-KW"/>
</dbReference>
<keyword evidence="3" id="KW-0540">Nuclease</keyword>
<organism evidence="3 4">
    <name type="scientific">Sphingomonas abietis</name>
    <dbReference type="NCBI Taxonomy" id="3012344"/>
    <lineage>
        <taxon>Bacteria</taxon>
        <taxon>Pseudomonadati</taxon>
        <taxon>Pseudomonadota</taxon>
        <taxon>Alphaproteobacteria</taxon>
        <taxon>Sphingomonadales</taxon>
        <taxon>Sphingomonadaceae</taxon>
        <taxon>Sphingomonas</taxon>
    </lineage>
</organism>
<feature type="compositionally biased region" description="Basic and acidic residues" evidence="1">
    <location>
        <begin position="109"/>
        <end position="121"/>
    </location>
</feature>
<evidence type="ECO:0000259" key="2">
    <source>
        <dbReference type="SMART" id="SM00507"/>
    </source>
</evidence>
<dbReference type="RefSeq" id="WP_270078573.1">
    <property type="nucleotide sequence ID" value="NZ_CP115174.1"/>
</dbReference>
<dbReference type="InterPro" id="IPR003615">
    <property type="entry name" value="HNH_nuc"/>
</dbReference>
<dbReference type="Pfam" id="PF01844">
    <property type="entry name" value="HNH"/>
    <property type="match status" value="1"/>
</dbReference>
<dbReference type="EMBL" id="CP115174">
    <property type="protein sequence ID" value="WBO23944.1"/>
    <property type="molecule type" value="Genomic_DNA"/>
</dbReference>
<dbReference type="Gene3D" id="1.10.30.50">
    <property type="match status" value="1"/>
</dbReference>
<name>A0ABY7NQW4_9SPHN</name>
<dbReference type="CDD" id="cd00085">
    <property type="entry name" value="HNHc"/>
    <property type="match status" value="1"/>
</dbReference>
<keyword evidence="3" id="KW-0378">Hydrolase</keyword>
<evidence type="ECO:0000313" key="3">
    <source>
        <dbReference type="EMBL" id="WBO23944.1"/>
    </source>
</evidence>
<protein>
    <submittedName>
        <fullName evidence="3">HNH endonuclease signature motif containing protein</fullName>
    </submittedName>
</protein>
<proteinExistence type="predicted"/>
<reference evidence="3 4" key="1">
    <citation type="submission" date="2022-12" db="EMBL/GenBank/DDBJ databases">
        <title>Sphingomonas abieness sp. nov., an endophytic bacterium isolated from Abies koreana.</title>
        <authorList>
            <person name="Jiang L."/>
            <person name="Lee J."/>
        </authorList>
    </citation>
    <scope>NUCLEOTIDE SEQUENCE [LARGE SCALE GENOMIC DNA]</scope>
    <source>
        <strain evidence="4">PAMB 00755</strain>
    </source>
</reference>
<feature type="region of interest" description="Disordered" evidence="1">
    <location>
        <begin position="72"/>
        <end position="121"/>
    </location>
</feature>
<gene>
    <name evidence="3" type="ORF">PBT88_07495</name>
</gene>
<dbReference type="SMART" id="SM00507">
    <property type="entry name" value="HNHc"/>
    <property type="match status" value="1"/>
</dbReference>
<keyword evidence="4" id="KW-1185">Reference proteome</keyword>
<dbReference type="InterPro" id="IPR002711">
    <property type="entry name" value="HNH"/>
</dbReference>